<reference evidence="1" key="3">
    <citation type="submission" date="2023-05" db="EMBL/GenBank/DDBJ databases">
        <authorList>
            <person name="Smith C.H."/>
        </authorList>
    </citation>
    <scope>NUCLEOTIDE SEQUENCE</scope>
    <source>
        <strain evidence="1">CHS0354</strain>
        <tissue evidence="1">Mantle</tissue>
    </source>
</reference>
<organism evidence="1 2">
    <name type="scientific">Potamilus streckersoni</name>
    <dbReference type="NCBI Taxonomy" id="2493646"/>
    <lineage>
        <taxon>Eukaryota</taxon>
        <taxon>Metazoa</taxon>
        <taxon>Spiralia</taxon>
        <taxon>Lophotrochozoa</taxon>
        <taxon>Mollusca</taxon>
        <taxon>Bivalvia</taxon>
        <taxon>Autobranchia</taxon>
        <taxon>Heteroconchia</taxon>
        <taxon>Palaeoheterodonta</taxon>
        <taxon>Unionida</taxon>
        <taxon>Unionoidea</taxon>
        <taxon>Unionidae</taxon>
        <taxon>Ambleminae</taxon>
        <taxon>Lampsilini</taxon>
        <taxon>Potamilus</taxon>
    </lineage>
</organism>
<comment type="caution">
    <text evidence="1">The sequence shown here is derived from an EMBL/GenBank/DDBJ whole genome shotgun (WGS) entry which is preliminary data.</text>
</comment>
<gene>
    <name evidence="1" type="ORF">CHS0354_036802</name>
</gene>
<dbReference type="AlphaFoldDB" id="A0AAE0SK19"/>
<evidence type="ECO:0000313" key="2">
    <source>
        <dbReference type="Proteomes" id="UP001195483"/>
    </source>
</evidence>
<reference evidence="1" key="1">
    <citation type="journal article" date="2021" name="Genome Biol. Evol.">
        <title>A High-Quality Reference Genome for a Parasitic Bivalve with Doubly Uniparental Inheritance (Bivalvia: Unionida).</title>
        <authorList>
            <person name="Smith C.H."/>
        </authorList>
    </citation>
    <scope>NUCLEOTIDE SEQUENCE</scope>
    <source>
        <strain evidence="1">CHS0354</strain>
    </source>
</reference>
<feature type="non-terminal residue" evidence="1">
    <location>
        <position position="84"/>
    </location>
</feature>
<evidence type="ECO:0000313" key="1">
    <source>
        <dbReference type="EMBL" id="KAK3592945.1"/>
    </source>
</evidence>
<dbReference type="Proteomes" id="UP001195483">
    <property type="component" value="Unassembled WGS sequence"/>
</dbReference>
<protein>
    <submittedName>
        <fullName evidence="1">Uncharacterized protein</fullName>
    </submittedName>
</protein>
<reference evidence="1" key="2">
    <citation type="journal article" date="2021" name="Genome Biol. Evol.">
        <title>Developing a high-quality reference genome for a parasitic bivalve with doubly uniparental inheritance (Bivalvia: Unionida).</title>
        <authorList>
            <person name="Smith C.H."/>
        </authorList>
    </citation>
    <scope>NUCLEOTIDE SEQUENCE</scope>
    <source>
        <strain evidence="1">CHS0354</strain>
        <tissue evidence="1">Mantle</tissue>
    </source>
</reference>
<accession>A0AAE0SK19</accession>
<keyword evidence="2" id="KW-1185">Reference proteome</keyword>
<name>A0AAE0SK19_9BIVA</name>
<dbReference type="EMBL" id="JAEAOA010002156">
    <property type="protein sequence ID" value="KAK3592945.1"/>
    <property type="molecule type" value="Genomic_DNA"/>
</dbReference>
<proteinExistence type="predicted"/>
<sequence length="84" mass="9669">MSLRFSPILFYKPLKLIGRHSRATGTFIFWVEAQLEISVSINIAVLAHMDGVKLPATFIQHHFAWISEYLLHLLWFTLEALDAS</sequence>